<comment type="caution">
    <text evidence="1">The sequence shown here is derived from an EMBL/GenBank/DDBJ whole genome shotgun (WGS) entry which is preliminary data.</text>
</comment>
<dbReference type="Proteomes" id="UP001580430">
    <property type="component" value="Unassembled WGS sequence"/>
</dbReference>
<keyword evidence="2" id="KW-1185">Reference proteome</keyword>
<dbReference type="RefSeq" id="WP_375518292.1">
    <property type="nucleotide sequence ID" value="NZ_JBHIRY010000001.1"/>
</dbReference>
<accession>A0ABV5BXK0</accession>
<reference evidence="1 2" key="1">
    <citation type="submission" date="2024-09" db="EMBL/GenBank/DDBJ databases">
        <title>Paenibacillus zeirhizospherea sp. nov., isolated from surface of the maize (Zea mays) roots in a horticulture field, Hungary.</title>
        <authorList>
            <person name="Marton D."/>
            <person name="Farkas M."/>
            <person name="Bedics A."/>
            <person name="Toth E."/>
            <person name="Tancsics A."/>
            <person name="Boka K."/>
            <person name="Marati G."/>
            <person name="Kriszt B."/>
            <person name="Cserhati M."/>
        </authorList>
    </citation>
    <scope>NUCLEOTIDE SEQUENCE [LARGE SCALE GENOMIC DNA]</scope>
    <source>
        <strain evidence="1 2">JCM 18446</strain>
    </source>
</reference>
<dbReference type="EMBL" id="JBHIRY010000001">
    <property type="protein sequence ID" value="MFB5759040.1"/>
    <property type="molecule type" value="Genomic_DNA"/>
</dbReference>
<proteinExistence type="predicted"/>
<organism evidence="1 2">
    <name type="scientific">Paenibacillus medicaginis</name>
    <dbReference type="NCBI Taxonomy" id="1470560"/>
    <lineage>
        <taxon>Bacteria</taxon>
        <taxon>Bacillati</taxon>
        <taxon>Bacillota</taxon>
        <taxon>Bacilli</taxon>
        <taxon>Bacillales</taxon>
        <taxon>Paenibacillaceae</taxon>
        <taxon>Paenibacillus</taxon>
    </lineage>
</organism>
<evidence type="ECO:0000313" key="1">
    <source>
        <dbReference type="EMBL" id="MFB5759040.1"/>
    </source>
</evidence>
<protein>
    <submittedName>
        <fullName evidence="1">Uncharacterized protein</fullName>
    </submittedName>
</protein>
<sequence>MNGYKEVPYTIEIDWVNSTVILNLPYSKEKIVVTEKVSKSIADGFRLIDAKKMKYFN</sequence>
<gene>
    <name evidence="1" type="ORF">ACE5LO_01405</name>
</gene>
<evidence type="ECO:0000313" key="2">
    <source>
        <dbReference type="Proteomes" id="UP001580430"/>
    </source>
</evidence>
<name>A0ABV5BXK0_9BACL</name>